<accession>A0A6J6PY01</accession>
<dbReference type="EMBL" id="CAFBLR010000047">
    <property type="protein sequence ID" value="CAB4869617.1"/>
    <property type="molecule type" value="Genomic_DNA"/>
</dbReference>
<dbReference type="PANTHER" id="PTHR46889">
    <property type="entry name" value="TRANSPOSASE INSF FOR INSERTION SEQUENCE IS3B-RELATED"/>
    <property type="match status" value="1"/>
</dbReference>
<evidence type="ECO:0000313" key="4">
    <source>
        <dbReference type="EMBL" id="CAB4869617.1"/>
    </source>
</evidence>
<reference evidence="2" key="1">
    <citation type="submission" date="2020-05" db="EMBL/GenBank/DDBJ databases">
        <authorList>
            <person name="Chiriac C."/>
            <person name="Salcher M."/>
            <person name="Ghai R."/>
            <person name="Kavagutti S V."/>
        </authorList>
    </citation>
    <scope>NUCLEOTIDE SEQUENCE</scope>
</reference>
<evidence type="ECO:0000313" key="3">
    <source>
        <dbReference type="EMBL" id="CAB4760166.1"/>
    </source>
</evidence>
<sequence length="165" mass="18281">MLQFIVAHRHRVAGVLSWRLGAICAVLQIAPSTYHAGKPRPPSARAIRDSELRPKVLRVREENLAVYGADQVWDQLKKDGMRVARGTDVRLMADMGLQGCRSGRVWIRAAKGDHRLDRPPNSSSASSGRRHRTACGAQTSHKCKTNSGWVYVAFLADVFLRIVVG</sequence>
<dbReference type="AlphaFoldDB" id="A0A6J6PY01"/>
<evidence type="ECO:0000256" key="1">
    <source>
        <dbReference type="SAM" id="MobiDB-lite"/>
    </source>
</evidence>
<proteinExistence type="predicted"/>
<dbReference type="InterPro" id="IPR050900">
    <property type="entry name" value="Transposase_IS3/IS150/IS904"/>
</dbReference>
<protein>
    <submittedName>
        <fullName evidence="2">Unannotated protein</fullName>
    </submittedName>
</protein>
<name>A0A6J6PY01_9ZZZZ</name>
<dbReference type="PANTHER" id="PTHR46889:SF4">
    <property type="entry name" value="TRANSPOSASE INSO FOR INSERTION SEQUENCE ELEMENT IS911B-RELATED"/>
    <property type="match status" value="1"/>
</dbReference>
<gene>
    <name evidence="2" type="ORF">UFOPK2602_00733</name>
    <name evidence="3" type="ORF">UFOPK2806_01596</name>
    <name evidence="4" type="ORF">UFOPK3417_00676</name>
</gene>
<dbReference type="EMBL" id="CAEZXX010000038">
    <property type="protein sequence ID" value="CAB4703647.1"/>
    <property type="molecule type" value="Genomic_DNA"/>
</dbReference>
<evidence type="ECO:0000313" key="2">
    <source>
        <dbReference type="EMBL" id="CAB4703647.1"/>
    </source>
</evidence>
<organism evidence="2">
    <name type="scientific">freshwater metagenome</name>
    <dbReference type="NCBI Taxonomy" id="449393"/>
    <lineage>
        <taxon>unclassified sequences</taxon>
        <taxon>metagenomes</taxon>
        <taxon>ecological metagenomes</taxon>
    </lineage>
</organism>
<dbReference type="EMBL" id="CAEZYY010000022">
    <property type="protein sequence ID" value="CAB4760166.1"/>
    <property type="molecule type" value="Genomic_DNA"/>
</dbReference>
<feature type="region of interest" description="Disordered" evidence="1">
    <location>
        <begin position="112"/>
        <end position="138"/>
    </location>
</feature>